<evidence type="ECO:0000313" key="2">
    <source>
        <dbReference type="Proteomes" id="UP001060170"/>
    </source>
</evidence>
<reference evidence="1 2" key="3">
    <citation type="journal article" date="2022" name="Microbiol. Spectr.">
        <title>Folding features and dynamics of 3D genome architecture in plant fungal pathogens.</title>
        <authorList>
            <person name="Xia C."/>
        </authorList>
    </citation>
    <scope>NUCLEOTIDE SEQUENCE [LARGE SCALE GENOMIC DNA]</scope>
    <source>
        <strain evidence="1 2">93-210</strain>
    </source>
</reference>
<organism evidence="1 2">
    <name type="scientific">Puccinia striiformis f. sp. tritici</name>
    <dbReference type="NCBI Taxonomy" id="168172"/>
    <lineage>
        <taxon>Eukaryota</taxon>
        <taxon>Fungi</taxon>
        <taxon>Dikarya</taxon>
        <taxon>Basidiomycota</taxon>
        <taxon>Pucciniomycotina</taxon>
        <taxon>Pucciniomycetes</taxon>
        <taxon>Pucciniales</taxon>
        <taxon>Pucciniaceae</taxon>
        <taxon>Puccinia</taxon>
    </lineage>
</organism>
<dbReference type="Proteomes" id="UP001060170">
    <property type="component" value="Chromosome 8"/>
</dbReference>
<keyword evidence="2" id="KW-1185">Reference proteome</keyword>
<name>A0ACC0EAH3_9BASI</name>
<dbReference type="EMBL" id="CM045872">
    <property type="protein sequence ID" value="KAI7949607.1"/>
    <property type="molecule type" value="Genomic_DNA"/>
</dbReference>
<reference evidence="2" key="2">
    <citation type="journal article" date="2018" name="Mol. Plant Microbe Interact.">
        <title>Genome sequence resources for the wheat stripe rust pathogen (Puccinia striiformis f. sp. tritici) and the barley stripe rust pathogen (Puccinia striiformis f. sp. hordei).</title>
        <authorList>
            <person name="Xia C."/>
            <person name="Wang M."/>
            <person name="Yin C."/>
            <person name="Cornejo O.E."/>
            <person name="Hulbert S.H."/>
            <person name="Chen X."/>
        </authorList>
    </citation>
    <scope>NUCLEOTIDE SEQUENCE [LARGE SCALE GENOMIC DNA]</scope>
    <source>
        <strain evidence="2">93-210</strain>
    </source>
</reference>
<evidence type="ECO:0000313" key="1">
    <source>
        <dbReference type="EMBL" id="KAI7949607.1"/>
    </source>
</evidence>
<accession>A0ACC0EAH3</accession>
<comment type="caution">
    <text evidence="1">The sequence shown here is derived from an EMBL/GenBank/DDBJ whole genome shotgun (WGS) entry which is preliminary data.</text>
</comment>
<protein>
    <submittedName>
        <fullName evidence="1">Uncharacterized protein</fullName>
    </submittedName>
</protein>
<sequence>MNQNEFRDCFGKRKGTAKLARVLSRLRSVRGNNESVRQGLQDEKTGSLDSGMTTLPPSNNHHCRWTPRDRVSRRKASHETKVDFPQWNIVSKWISCCSSPPEDFHGSGIERGADSASITMS</sequence>
<gene>
    <name evidence="1" type="ORF">MJO28_008428</name>
</gene>
<reference evidence="2" key="1">
    <citation type="journal article" date="2018" name="BMC Genomics">
        <title>Genomic insights into host adaptation between the wheat stripe rust pathogen (Puccinia striiformis f. sp. tritici) and the barley stripe rust pathogen (Puccinia striiformis f. sp. hordei).</title>
        <authorList>
            <person name="Xia C."/>
            <person name="Wang M."/>
            <person name="Yin C."/>
            <person name="Cornejo O.E."/>
            <person name="Hulbert S.H."/>
            <person name="Chen X."/>
        </authorList>
    </citation>
    <scope>NUCLEOTIDE SEQUENCE [LARGE SCALE GENOMIC DNA]</scope>
    <source>
        <strain evidence="2">93-210</strain>
    </source>
</reference>
<proteinExistence type="predicted"/>